<evidence type="ECO:0000313" key="7">
    <source>
        <dbReference type="Proteomes" id="UP000056453"/>
    </source>
</evidence>
<dbReference type="PANTHER" id="PTHR37419:SF1">
    <property type="entry name" value="SERINE_THREONINE-PROTEIN KINASE TOXIN HIPA"/>
    <property type="match status" value="1"/>
</dbReference>
<dbReference type="InterPro" id="IPR012893">
    <property type="entry name" value="HipA-like_C"/>
</dbReference>
<organism evidence="6 7">
    <name type="scientific">Burkholderia ubonensis</name>
    <dbReference type="NCBI Taxonomy" id="101571"/>
    <lineage>
        <taxon>Bacteria</taxon>
        <taxon>Pseudomonadati</taxon>
        <taxon>Pseudomonadota</taxon>
        <taxon>Betaproteobacteria</taxon>
        <taxon>Burkholderiales</taxon>
        <taxon>Burkholderiaceae</taxon>
        <taxon>Burkholderia</taxon>
        <taxon>Burkholderia cepacia complex</taxon>
    </lineage>
</organism>
<dbReference type="GO" id="GO:0004674">
    <property type="term" value="F:protein serine/threonine kinase activity"/>
    <property type="evidence" value="ECO:0007669"/>
    <property type="project" value="TreeGrafter"/>
</dbReference>
<evidence type="ECO:0000256" key="1">
    <source>
        <dbReference type="ARBA" id="ARBA00010164"/>
    </source>
</evidence>
<evidence type="ECO:0000259" key="4">
    <source>
        <dbReference type="Pfam" id="PF07804"/>
    </source>
</evidence>
<dbReference type="NCBIfam" id="TIGR03071">
    <property type="entry name" value="couple_hipA"/>
    <property type="match status" value="1"/>
</dbReference>
<sequence length="459" mass="51214">MTPQAHTLHVSTQGDAVGQLEFDAREDRYGFQYARAWLDNRMAYYLAPAIPLIEEPASTAAVHRFLENLLPEGRALDIVSIHNQVSKSNTFALIRLLGKEPVGAFSFMAHDASPEEAARIAAEEQRTPRRRAITNEELNQRIRERDAIPFPVWDGKVRLSLAGYQDKLQVLVEGEQLSLADGALSSTHLLKPESRNPYMPFMVANEHFCMSLAARLRLPVAPVTIRRIPEPILLIERFDRAVVWDTEQPNLAKAVNRLHVIDACQALDLPSTFKYERNFGAGADVRTIREGVSFERLFTLLDKMVTPATARPFFLRWAILQLLLGNSDAHGKNISFYVHPAGLSPAPMYDLVSVNAYGERVESDMAMAYGDAFLIEEVTPYALADFAHRTGTPPAQLAREISGLARNILRIAPELAASDVYVGDERDLVRQISDFVCAQATRLTALAREVPKVDPGLFE</sequence>
<dbReference type="PANTHER" id="PTHR37419">
    <property type="entry name" value="SERINE/THREONINE-PROTEIN KINASE TOXIN HIPA"/>
    <property type="match status" value="1"/>
</dbReference>
<comment type="similarity">
    <text evidence="1">Belongs to the HipA Ser/Thr kinase family.</text>
</comment>
<keyword evidence="3" id="KW-0418">Kinase</keyword>
<keyword evidence="2" id="KW-0808">Transferase</keyword>
<dbReference type="Proteomes" id="UP000056453">
    <property type="component" value="Unassembled WGS sequence"/>
</dbReference>
<evidence type="ECO:0000256" key="3">
    <source>
        <dbReference type="ARBA" id="ARBA00022777"/>
    </source>
</evidence>
<accession>A0AAW3MXX4</accession>
<comment type="caution">
    <text evidence="6">The sequence shown here is derived from an EMBL/GenBank/DDBJ whole genome shotgun (WGS) entry which is preliminary data.</text>
</comment>
<dbReference type="Pfam" id="PF07804">
    <property type="entry name" value="HipA_C"/>
    <property type="match status" value="1"/>
</dbReference>
<dbReference type="AlphaFoldDB" id="A0AAW3MXX4"/>
<dbReference type="GO" id="GO:0005829">
    <property type="term" value="C:cytosol"/>
    <property type="evidence" value="ECO:0007669"/>
    <property type="project" value="TreeGrafter"/>
</dbReference>
<evidence type="ECO:0000313" key="6">
    <source>
        <dbReference type="EMBL" id="KVP97847.1"/>
    </source>
</evidence>
<gene>
    <name evidence="6" type="ORF">WJ96_04560</name>
</gene>
<dbReference type="InterPro" id="IPR017508">
    <property type="entry name" value="HipA_N1"/>
</dbReference>
<dbReference type="InterPro" id="IPR052028">
    <property type="entry name" value="HipA_Ser/Thr_kinase"/>
</dbReference>
<dbReference type="Pfam" id="PF13657">
    <property type="entry name" value="Couple_hipA"/>
    <property type="match status" value="1"/>
</dbReference>
<feature type="domain" description="HipA N-terminal subdomain 1" evidence="5">
    <location>
        <begin position="8"/>
        <end position="107"/>
    </location>
</feature>
<reference evidence="6 7" key="1">
    <citation type="submission" date="2015-11" db="EMBL/GenBank/DDBJ databases">
        <title>Expanding the genomic diversity of Burkholderia species for the development of highly accurate diagnostics.</title>
        <authorList>
            <person name="Sahl J."/>
            <person name="Keim P."/>
            <person name="Wagner D."/>
        </authorList>
    </citation>
    <scope>NUCLEOTIDE SEQUENCE [LARGE SCALE GENOMIC DNA]</scope>
    <source>
        <strain evidence="6 7">MSMB1808WGS</strain>
    </source>
</reference>
<name>A0AAW3MXX4_9BURK</name>
<feature type="domain" description="HipA-like C-terminal" evidence="4">
    <location>
        <begin position="159"/>
        <end position="406"/>
    </location>
</feature>
<evidence type="ECO:0000256" key="2">
    <source>
        <dbReference type="ARBA" id="ARBA00022679"/>
    </source>
</evidence>
<proteinExistence type="inferred from homology"/>
<dbReference type="EMBL" id="LPBJ01000047">
    <property type="protein sequence ID" value="KVP97847.1"/>
    <property type="molecule type" value="Genomic_DNA"/>
</dbReference>
<protein>
    <submittedName>
        <fullName evidence="6">Toxin HipA</fullName>
    </submittedName>
</protein>
<keyword evidence="7" id="KW-1185">Reference proteome</keyword>
<evidence type="ECO:0000259" key="5">
    <source>
        <dbReference type="Pfam" id="PF13657"/>
    </source>
</evidence>
<dbReference type="RefSeq" id="WP_059928372.1">
    <property type="nucleotide sequence ID" value="NZ_LPBG01000117.1"/>
</dbReference>